<sequence>MSTFSPTTCALFGRTSNGADLGQLAVLDGWRYSRHTLKLRKRILRERRLGRLKFAGEQDPVVLFAEAQRRAARGSRKRGTVVLQIDAASMSTENAPPPSSPSTDTAPVARPPAPAFVDLGDLKMQNN</sequence>
<reference evidence="2" key="1">
    <citation type="submission" date="2020-10" db="EMBL/GenBank/DDBJ databases">
        <title>Connecting structure to function with the recovery of over 1000 high-quality activated sludge metagenome-assembled genomes encoding full-length rRNA genes using long-read sequencing.</title>
        <authorList>
            <person name="Singleton C.M."/>
            <person name="Petriglieri F."/>
            <person name="Kristensen J.M."/>
            <person name="Kirkegaard R.H."/>
            <person name="Michaelsen T.Y."/>
            <person name="Andersen M.H."/>
            <person name="Karst S.M."/>
            <person name="Dueholm M.S."/>
            <person name="Nielsen P.H."/>
            <person name="Albertsen M."/>
        </authorList>
    </citation>
    <scope>NUCLEOTIDE SEQUENCE</scope>
    <source>
        <strain evidence="2">EsbW_18-Q3-R4-48_MAXAC.044</strain>
    </source>
</reference>
<evidence type="ECO:0000313" key="2">
    <source>
        <dbReference type="EMBL" id="MBK7424692.1"/>
    </source>
</evidence>
<name>A0A9D7FFH7_9RHOO</name>
<evidence type="ECO:0000313" key="3">
    <source>
        <dbReference type="Proteomes" id="UP000886602"/>
    </source>
</evidence>
<feature type="region of interest" description="Disordered" evidence="1">
    <location>
        <begin position="86"/>
        <end position="127"/>
    </location>
</feature>
<organism evidence="2 3">
    <name type="scientific">Candidatus Propionivibrio dominans</name>
    <dbReference type="NCBI Taxonomy" id="2954373"/>
    <lineage>
        <taxon>Bacteria</taxon>
        <taxon>Pseudomonadati</taxon>
        <taxon>Pseudomonadota</taxon>
        <taxon>Betaproteobacteria</taxon>
        <taxon>Rhodocyclales</taxon>
        <taxon>Rhodocyclaceae</taxon>
        <taxon>Propionivibrio</taxon>
    </lineage>
</organism>
<dbReference type="EMBL" id="JADJNC010000041">
    <property type="protein sequence ID" value="MBK7424692.1"/>
    <property type="molecule type" value="Genomic_DNA"/>
</dbReference>
<dbReference type="AlphaFoldDB" id="A0A9D7FFH7"/>
<dbReference type="Proteomes" id="UP000886602">
    <property type="component" value="Unassembled WGS sequence"/>
</dbReference>
<gene>
    <name evidence="2" type="ORF">IPJ48_17290</name>
</gene>
<proteinExistence type="predicted"/>
<evidence type="ECO:0000256" key="1">
    <source>
        <dbReference type="SAM" id="MobiDB-lite"/>
    </source>
</evidence>
<accession>A0A9D7FFH7</accession>
<comment type="caution">
    <text evidence="2">The sequence shown here is derived from an EMBL/GenBank/DDBJ whole genome shotgun (WGS) entry which is preliminary data.</text>
</comment>
<protein>
    <submittedName>
        <fullName evidence="2">Uncharacterized protein</fullName>
    </submittedName>
</protein>